<dbReference type="AlphaFoldDB" id="X1NYI4"/>
<feature type="non-terminal residue" evidence="1">
    <location>
        <position position="1"/>
    </location>
</feature>
<accession>X1NYI4</accession>
<sequence length="67" mass="7432">GTLEALVNSQYPKDKMIVVLATEERAAEPAQEVARAISEKFGDKFYKFLVTCHPQNIPGEIAGRIIK</sequence>
<name>X1NYI4_9ZZZZ</name>
<proteinExistence type="predicted"/>
<dbReference type="EMBL" id="BARV01027260">
    <property type="protein sequence ID" value="GAI35271.1"/>
    <property type="molecule type" value="Genomic_DNA"/>
</dbReference>
<organism evidence="1">
    <name type="scientific">marine sediment metagenome</name>
    <dbReference type="NCBI Taxonomy" id="412755"/>
    <lineage>
        <taxon>unclassified sequences</taxon>
        <taxon>metagenomes</taxon>
        <taxon>ecological metagenomes</taxon>
    </lineage>
</organism>
<protein>
    <submittedName>
        <fullName evidence="1">Uncharacterized protein</fullName>
    </submittedName>
</protein>
<evidence type="ECO:0000313" key="1">
    <source>
        <dbReference type="EMBL" id="GAI35271.1"/>
    </source>
</evidence>
<reference evidence="1" key="1">
    <citation type="journal article" date="2014" name="Front. Microbiol.">
        <title>High frequency of phylogenetically diverse reductive dehalogenase-homologous genes in deep subseafloor sedimentary metagenomes.</title>
        <authorList>
            <person name="Kawai M."/>
            <person name="Futagami T."/>
            <person name="Toyoda A."/>
            <person name="Takaki Y."/>
            <person name="Nishi S."/>
            <person name="Hori S."/>
            <person name="Arai W."/>
            <person name="Tsubouchi T."/>
            <person name="Morono Y."/>
            <person name="Uchiyama I."/>
            <person name="Ito T."/>
            <person name="Fujiyama A."/>
            <person name="Inagaki F."/>
            <person name="Takami H."/>
        </authorList>
    </citation>
    <scope>NUCLEOTIDE SEQUENCE</scope>
    <source>
        <strain evidence="1">Expedition CK06-06</strain>
    </source>
</reference>
<comment type="caution">
    <text evidence="1">The sequence shown here is derived from an EMBL/GenBank/DDBJ whole genome shotgun (WGS) entry which is preliminary data.</text>
</comment>
<gene>
    <name evidence="1" type="ORF">S06H3_43897</name>
</gene>